<comment type="similarity">
    <text evidence="1">Belongs to the beta type-B retroviral polymerase family. HERV class-II K(HML-2) pol subfamily.</text>
</comment>
<dbReference type="GO" id="GO:0004523">
    <property type="term" value="F:RNA-DNA hybrid ribonuclease activity"/>
    <property type="evidence" value="ECO:0007669"/>
    <property type="project" value="UniProtKB-EC"/>
</dbReference>
<dbReference type="RefSeq" id="XP_054843043.1">
    <property type="nucleotide sequence ID" value="XM_054987068.1"/>
</dbReference>
<evidence type="ECO:0000256" key="1">
    <source>
        <dbReference type="ARBA" id="ARBA00010879"/>
    </source>
</evidence>
<feature type="region of interest" description="Disordered" evidence="3">
    <location>
        <begin position="380"/>
        <end position="404"/>
    </location>
</feature>
<dbReference type="AlphaFoldDB" id="A0AA97JR91"/>
<dbReference type="SUPFAM" id="SSF56672">
    <property type="entry name" value="DNA/RNA polymerases"/>
    <property type="match status" value="1"/>
</dbReference>
<sequence>MAKCDIKSAFRLLPVHPGDFELLGFAFEGKYYMDRALPMGCSVSCAAFERFSSFLEWELRRRAGSRDSAHYLDDFLFVGRAGSSECARLLDTFLRLAEELGVPLAHEKTEGPSTVLTFLGIELDTVQQSMRLPLNKVDDLRARLQEFKVKRKASLIELQQLVGHLNFACKAIAPGRAFLRRLCDAMAPLRAPHHRLRVTSGMRDDLDVWSEFVEGFNGVTLWREELLLEAELQVTSDASGSTGFGVYFRRHWCAEQWPPDWLASDLVRDLTFLEFFPILVAVHLWGDELANHSVHFWCDNQAVVHVVNSLTSRSPRVMRLVRSFTLQCLRCNILFKARHVPGSNNGVADALSRQQMERFWQLAPAADPQPAVMPVDLWRLGKPKPAGPSSSPSRLVHEERIGER</sequence>
<evidence type="ECO:0000313" key="11">
    <source>
        <dbReference type="RefSeq" id="XP_054843042.1"/>
    </source>
</evidence>
<evidence type="ECO:0000313" key="10">
    <source>
        <dbReference type="RefSeq" id="XP_054843040.1"/>
    </source>
</evidence>
<dbReference type="RefSeq" id="XP_054843045.1">
    <property type="nucleotide sequence ID" value="XM_054987070.1"/>
</dbReference>
<evidence type="ECO:0000313" key="8">
    <source>
        <dbReference type="RefSeq" id="XP_054843038.1"/>
    </source>
</evidence>
<evidence type="ECO:0000313" key="14">
    <source>
        <dbReference type="RefSeq" id="XP_054843045.1"/>
    </source>
</evidence>
<dbReference type="RefSeq" id="XP_054843042.1">
    <property type="nucleotide sequence ID" value="XM_054987067.1"/>
</dbReference>
<evidence type="ECO:0000256" key="2">
    <source>
        <dbReference type="ARBA" id="ARBA00012180"/>
    </source>
</evidence>
<dbReference type="RefSeq" id="XP_054843039.1">
    <property type="nucleotide sequence ID" value="XM_054987064.1"/>
</dbReference>
<evidence type="ECO:0000259" key="4">
    <source>
        <dbReference type="PROSITE" id="PS50878"/>
    </source>
</evidence>
<gene>
    <name evidence="6 7 8 9 10 11 12 13 14" type="primary">LOC129334764</name>
</gene>
<dbReference type="Gene3D" id="3.10.10.10">
    <property type="entry name" value="HIV Type 1 Reverse Transcriptase, subunit A, domain 1"/>
    <property type="match status" value="1"/>
</dbReference>
<dbReference type="RefSeq" id="XP_054843038.1">
    <property type="nucleotide sequence ID" value="XM_054987063.1"/>
</dbReference>
<dbReference type="RefSeq" id="XP_054843040.1">
    <property type="nucleotide sequence ID" value="XM_054987065.1"/>
</dbReference>
<evidence type="ECO:0000256" key="3">
    <source>
        <dbReference type="SAM" id="MobiDB-lite"/>
    </source>
</evidence>
<dbReference type="EC" id="3.1.26.4" evidence="2"/>
<proteinExistence type="inferred from homology"/>
<dbReference type="Gene3D" id="3.30.70.270">
    <property type="match status" value="1"/>
</dbReference>
<feature type="compositionally biased region" description="Basic and acidic residues" evidence="3">
    <location>
        <begin position="395"/>
        <end position="404"/>
    </location>
</feature>
<dbReference type="RefSeq" id="XP_054843037.1">
    <property type="nucleotide sequence ID" value="XM_054987062.1"/>
</dbReference>
<dbReference type="InterPro" id="IPR052055">
    <property type="entry name" value="Hepadnavirus_pol/RT"/>
</dbReference>
<evidence type="ECO:0000313" key="6">
    <source>
        <dbReference type="RefSeq" id="XP_054843036.1"/>
    </source>
</evidence>
<evidence type="ECO:0000313" key="13">
    <source>
        <dbReference type="RefSeq" id="XP_054843044.1"/>
    </source>
</evidence>
<dbReference type="RefSeq" id="XP_054843044.1">
    <property type="nucleotide sequence ID" value="XM_054987069.1"/>
</dbReference>
<dbReference type="KEGG" id="emc:129334764"/>
<dbReference type="CDD" id="cd03714">
    <property type="entry name" value="RT_DIRS1"/>
    <property type="match status" value="1"/>
</dbReference>
<dbReference type="InterPro" id="IPR000477">
    <property type="entry name" value="RT_dom"/>
</dbReference>
<dbReference type="InterPro" id="IPR043128">
    <property type="entry name" value="Rev_trsase/Diguanyl_cyclase"/>
</dbReference>
<accession>A0AA97JR91</accession>
<keyword evidence="5" id="KW-1185">Reference proteome</keyword>
<feature type="domain" description="Reverse transcriptase" evidence="4">
    <location>
        <begin position="1"/>
        <end position="123"/>
    </location>
</feature>
<evidence type="ECO:0000313" key="5">
    <source>
        <dbReference type="Proteomes" id="UP001190640"/>
    </source>
</evidence>
<dbReference type="PANTHER" id="PTHR33050:SF8">
    <property type="entry name" value="REVERSE TRANSCRIPTASE DOMAIN-CONTAINING PROTEIN"/>
    <property type="match status" value="1"/>
</dbReference>
<evidence type="ECO:0000313" key="7">
    <source>
        <dbReference type="RefSeq" id="XP_054843037.1"/>
    </source>
</evidence>
<evidence type="ECO:0000313" key="12">
    <source>
        <dbReference type="RefSeq" id="XP_054843043.1"/>
    </source>
</evidence>
<feature type="compositionally biased region" description="Low complexity" evidence="3">
    <location>
        <begin position="383"/>
        <end position="393"/>
    </location>
</feature>
<name>A0AA97JR91_EUBMA</name>
<dbReference type="CDD" id="cd09275">
    <property type="entry name" value="RNase_HI_RT_DIRS1"/>
    <property type="match status" value="1"/>
</dbReference>
<reference evidence="6 7" key="1">
    <citation type="submission" date="2025-04" db="UniProtKB">
        <authorList>
            <consortium name="RefSeq"/>
        </authorList>
    </citation>
    <scope>IDENTIFICATION</scope>
    <source>
        <tissue evidence="6 7">Blood</tissue>
    </source>
</reference>
<organism evidence="5 8">
    <name type="scientific">Eublepharis macularius</name>
    <name type="common">Leopard gecko</name>
    <name type="synonym">Cyrtodactylus macularius</name>
    <dbReference type="NCBI Taxonomy" id="481883"/>
    <lineage>
        <taxon>Eukaryota</taxon>
        <taxon>Metazoa</taxon>
        <taxon>Chordata</taxon>
        <taxon>Craniata</taxon>
        <taxon>Vertebrata</taxon>
        <taxon>Euteleostomi</taxon>
        <taxon>Lepidosauria</taxon>
        <taxon>Squamata</taxon>
        <taxon>Bifurcata</taxon>
        <taxon>Gekkota</taxon>
        <taxon>Eublepharidae</taxon>
        <taxon>Eublepharinae</taxon>
        <taxon>Eublepharis</taxon>
    </lineage>
</organism>
<dbReference type="InterPro" id="IPR043502">
    <property type="entry name" value="DNA/RNA_pol_sf"/>
</dbReference>
<dbReference type="GeneID" id="129334764"/>
<dbReference type="Proteomes" id="UP001190640">
    <property type="component" value="Chromosome 8"/>
</dbReference>
<protein>
    <recommendedName>
        <fullName evidence="2">ribonuclease H</fullName>
        <ecNumber evidence="2">3.1.26.4</ecNumber>
    </recommendedName>
</protein>
<dbReference type="PANTHER" id="PTHR33050">
    <property type="entry name" value="REVERSE TRANSCRIPTASE DOMAIN-CONTAINING PROTEIN"/>
    <property type="match status" value="1"/>
</dbReference>
<dbReference type="Pfam" id="PF00078">
    <property type="entry name" value="RVT_1"/>
    <property type="match status" value="1"/>
</dbReference>
<evidence type="ECO:0000313" key="9">
    <source>
        <dbReference type="RefSeq" id="XP_054843039.1"/>
    </source>
</evidence>
<dbReference type="RefSeq" id="XP_054843036.1">
    <property type="nucleotide sequence ID" value="XM_054987061.1"/>
</dbReference>
<dbReference type="PROSITE" id="PS50878">
    <property type="entry name" value="RT_POL"/>
    <property type="match status" value="1"/>
</dbReference>